<dbReference type="RefSeq" id="WP_007066588.1">
    <property type="nucleotide sequence ID" value="NZ_DS022272.1"/>
</dbReference>
<reference evidence="2 3" key="1">
    <citation type="journal article" date="2010" name="J. Bacteriol.">
        <title>Genome sequence of Fulvimarina pelagi HTCC2506T, a Mn(II)-oxidizing alphaproteobacterium possessing an aerobic anoxygenic photosynthetic gene cluster and Xanthorhodopsin.</title>
        <authorList>
            <person name="Kang I."/>
            <person name="Oh H.M."/>
            <person name="Lim S.I."/>
            <person name="Ferriera S."/>
            <person name="Giovannoni S.J."/>
            <person name="Cho J.C."/>
        </authorList>
    </citation>
    <scope>NUCLEOTIDE SEQUENCE [LARGE SCALE GENOMIC DNA]</scope>
    <source>
        <strain evidence="2 3">HTCC2506</strain>
    </source>
</reference>
<organism evidence="2 3">
    <name type="scientific">Fulvimarina pelagi HTCC2506</name>
    <dbReference type="NCBI Taxonomy" id="314231"/>
    <lineage>
        <taxon>Bacteria</taxon>
        <taxon>Pseudomonadati</taxon>
        <taxon>Pseudomonadota</taxon>
        <taxon>Alphaproteobacteria</taxon>
        <taxon>Hyphomicrobiales</taxon>
        <taxon>Aurantimonadaceae</taxon>
        <taxon>Fulvimarina</taxon>
    </lineage>
</organism>
<evidence type="ECO:0000313" key="2">
    <source>
        <dbReference type="EMBL" id="EAU42614.1"/>
    </source>
</evidence>
<dbReference type="AlphaFoldDB" id="Q0G6V0"/>
<evidence type="ECO:0000256" key="1">
    <source>
        <dbReference type="SAM" id="MobiDB-lite"/>
    </source>
</evidence>
<dbReference type="HOGENOM" id="CLU_2273273_0_0_5"/>
<proteinExistence type="predicted"/>
<feature type="region of interest" description="Disordered" evidence="1">
    <location>
        <begin position="1"/>
        <end position="102"/>
    </location>
</feature>
<dbReference type="EMBL" id="AATP01000001">
    <property type="protein sequence ID" value="EAU42614.1"/>
    <property type="molecule type" value="Genomic_DNA"/>
</dbReference>
<gene>
    <name evidence="2" type="ORF">FP2506_07231</name>
</gene>
<protein>
    <submittedName>
        <fullName evidence="2">Uncharacterized protein</fullName>
    </submittedName>
</protein>
<comment type="caution">
    <text evidence="2">The sequence shown here is derived from an EMBL/GenBank/DDBJ whole genome shotgun (WGS) entry which is preliminary data.</text>
</comment>
<name>Q0G6V0_9HYPH</name>
<feature type="compositionally biased region" description="Acidic residues" evidence="1">
    <location>
        <begin position="74"/>
        <end position="87"/>
    </location>
</feature>
<dbReference type="Proteomes" id="UP000004310">
    <property type="component" value="Unassembled WGS sequence"/>
</dbReference>
<accession>Q0G6V0</accession>
<keyword evidence="3" id="KW-1185">Reference proteome</keyword>
<sequence>MPDLSTEPKMMRSQQDKDTPENLSEDETRNTEARKDSDRESGKDREESKAGIARYETEQQTAIFEGNKRGEGDVLGDGEEATAEENAGDPKTGMASKGRSRL</sequence>
<evidence type="ECO:0000313" key="3">
    <source>
        <dbReference type="Proteomes" id="UP000004310"/>
    </source>
</evidence>
<feature type="compositionally biased region" description="Basic and acidic residues" evidence="1">
    <location>
        <begin position="14"/>
        <end position="49"/>
    </location>
</feature>